<proteinExistence type="predicted"/>
<feature type="compositionally biased region" description="Low complexity" evidence="1">
    <location>
        <begin position="18"/>
        <end position="27"/>
    </location>
</feature>
<sequence length="61" mass="6003">MSSNSAVPYGGGGDDAAADGSSSAYPSGQGGDYGDYMPPTIPFDFSMPGEGPWVAPDGVGQ</sequence>
<gene>
    <name evidence="2" type="ORF">BSAL_82815</name>
</gene>
<feature type="region of interest" description="Disordered" evidence="1">
    <location>
        <begin position="1"/>
        <end position="61"/>
    </location>
</feature>
<dbReference type="Proteomes" id="UP000051952">
    <property type="component" value="Unassembled WGS sequence"/>
</dbReference>
<accession>A0A0S4J308</accession>
<evidence type="ECO:0000313" key="2">
    <source>
        <dbReference type="EMBL" id="CUG66953.1"/>
    </source>
</evidence>
<keyword evidence="3" id="KW-1185">Reference proteome</keyword>
<dbReference type="EMBL" id="CYKH01000927">
    <property type="protein sequence ID" value="CUG66953.1"/>
    <property type="molecule type" value="Genomic_DNA"/>
</dbReference>
<evidence type="ECO:0000256" key="1">
    <source>
        <dbReference type="SAM" id="MobiDB-lite"/>
    </source>
</evidence>
<organism evidence="2 3">
    <name type="scientific">Bodo saltans</name>
    <name type="common">Flagellated protozoan</name>
    <dbReference type="NCBI Taxonomy" id="75058"/>
    <lineage>
        <taxon>Eukaryota</taxon>
        <taxon>Discoba</taxon>
        <taxon>Euglenozoa</taxon>
        <taxon>Kinetoplastea</taxon>
        <taxon>Metakinetoplastina</taxon>
        <taxon>Eubodonida</taxon>
        <taxon>Bodonidae</taxon>
        <taxon>Bodo</taxon>
    </lineage>
</organism>
<protein>
    <submittedName>
        <fullName evidence="2">Uncharacterized protein</fullName>
    </submittedName>
</protein>
<evidence type="ECO:0000313" key="3">
    <source>
        <dbReference type="Proteomes" id="UP000051952"/>
    </source>
</evidence>
<reference evidence="3" key="1">
    <citation type="submission" date="2015-09" db="EMBL/GenBank/DDBJ databases">
        <authorList>
            <consortium name="Pathogen Informatics"/>
        </authorList>
    </citation>
    <scope>NUCLEOTIDE SEQUENCE [LARGE SCALE GENOMIC DNA]</scope>
    <source>
        <strain evidence="3">Lake Konstanz</strain>
    </source>
</reference>
<name>A0A0S4J308_BODSA</name>
<dbReference type="VEuPathDB" id="TriTrypDB:BSAL_82815"/>
<dbReference type="AlphaFoldDB" id="A0A0S4J308"/>